<gene>
    <name evidence="2" type="ORF">EDD28_3253</name>
</gene>
<dbReference type="Proteomes" id="UP000275356">
    <property type="component" value="Unassembled WGS sequence"/>
</dbReference>
<dbReference type="InterPro" id="IPR007138">
    <property type="entry name" value="ABM_dom"/>
</dbReference>
<comment type="caution">
    <text evidence="2">The sequence shown here is derived from an EMBL/GenBank/DDBJ whole genome shotgun (WGS) entry which is preliminary data.</text>
</comment>
<keyword evidence="2" id="KW-0503">Monooxygenase</keyword>
<proteinExistence type="predicted"/>
<evidence type="ECO:0000259" key="1">
    <source>
        <dbReference type="Pfam" id="PF03992"/>
    </source>
</evidence>
<protein>
    <submittedName>
        <fullName evidence="2">Antibiotic biosynthesis monooxygenase</fullName>
    </submittedName>
</protein>
<name>A0A3N2D224_9MICO</name>
<dbReference type="Gene3D" id="3.30.70.100">
    <property type="match status" value="1"/>
</dbReference>
<evidence type="ECO:0000313" key="3">
    <source>
        <dbReference type="Proteomes" id="UP000275356"/>
    </source>
</evidence>
<evidence type="ECO:0000313" key="2">
    <source>
        <dbReference type="EMBL" id="ROR93825.1"/>
    </source>
</evidence>
<keyword evidence="2" id="KW-0560">Oxidoreductase</keyword>
<dbReference type="AlphaFoldDB" id="A0A3N2D224"/>
<dbReference type="GO" id="GO:0004497">
    <property type="term" value="F:monooxygenase activity"/>
    <property type="evidence" value="ECO:0007669"/>
    <property type="project" value="UniProtKB-KW"/>
</dbReference>
<accession>A0A3N2D224</accession>
<feature type="domain" description="ABM" evidence="1">
    <location>
        <begin position="18"/>
        <end position="74"/>
    </location>
</feature>
<sequence>MPAVLLSGRLVCRDEVEAAAVRDGLPHHLELTRAEPGCVSFEVRATADPLVWLVEELFVDAEAFEAHTVRAAASEWGRATTGIERRYVVSR</sequence>
<dbReference type="EMBL" id="RKHQ01000002">
    <property type="protein sequence ID" value="ROR93825.1"/>
    <property type="molecule type" value="Genomic_DNA"/>
</dbReference>
<dbReference type="OrthoDB" id="9812192at2"/>
<keyword evidence="3" id="KW-1185">Reference proteome</keyword>
<dbReference type="SUPFAM" id="SSF54909">
    <property type="entry name" value="Dimeric alpha+beta barrel"/>
    <property type="match status" value="1"/>
</dbReference>
<dbReference type="RefSeq" id="WP_123740719.1">
    <property type="nucleotide sequence ID" value="NZ_CALFQU010000015.1"/>
</dbReference>
<dbReference type="Pfam" id="PF03992">
    <property type="entry name" value="ABM"/>
    <property type="match status" value="1"/>
</dbReference>
<reference evidence="2 3" key="1">
    <citation type="submission" date="2018-11" db="EMBL/GenBank/DDBJ databases">
        <title>Sequencing the genomes of 1000 actinobacteria strains.</title>
        <authorList>
            <person name="Klenk H.-P."/>
        </authorList>
    </citation>
    <scope>NUCLEOTIDE SEQUENCE [LARGE SCALE GENOMIC DNA]</scope>
    <source>
        <strain evidence="2 3">DSM 13521</strain>
    </source>
</reference>
<dbReference type="InterPro" id="IPR011008">
    <property type="entry name" value="Dimeric_a/b-barrel"/>
</dbReference>
<organism evidence="2 3">
    <name type="scientific">Salana multivorans</name>
    <dbReference type="NCBI Taxonomy" id="120377"/>
    <lineage>
        <taxon>Bacteria</taxon>
        <taxon>Bacillati</taxon>
        <taxon>Actinomycetota</taxon>
        <taxon>Actinomycetes</taxon>
        <taxon>Micrococcales</taxon>
        <taxon>Beutenbergiaceae</taxon>
        <taxon>Salana</taxon>
    </lineage>
</organism>